<keyword evidence="3" id="KW-1185">Reference proteome</keyword>
<dbReference type="RefSeq" id="XP_003058350.1">
    <property type="nucleotide sequence ID" value="XM_003058304.1"/>
</dbReference>
<feature type="compositionally biased region" description="Basic residues" evidence="1">
    <location>
        <begin position="79"/>
        <end position="101"/>
    </location>
</feature>
<proteinExistence type="predicted"/>
<accession>C1MSM4</accession>
<feature type="compositionally biased region" description="Low complexity" evidence="1">
    <location>
        <begin position="357"/>
        <end position="372"/>
    </location>
</feature>
<reference evidence="2 3" key="1">
    <citation type="journal article" date="2009" name="Science">
        <title>Green evolution and dynamic adaptations revealed by genomes of the marine picoeukaryotes Micromonas.</title>
        <authorList>
            <person name="Worden A.Z."/>
            <person name="Lee J.H."/>
            <person name="Mock T."/>
            <person name="Rouze P."/>
            <person name="Simmons M.P."/>
            <person name="Aerts A.L."/>
            <person name="Allen A.E."/>
            <person name="Cuvelier M.L."/>
            <person name="Derelle E."/>
            <person name="Everett M.V."/>
            <person name="Foulon E."/>
            <person name="Grimwood J."/>
            <person name="Gundlach H."/>
            <person name="Henrissat B."/>
            <person name="Napoli C."/>
            <person name="McDonald S.M."/>
            <person name="Parker M.S."/>
            <person name="Rombauts S."/>
            <person name="Salamov A."/>
            <person name="Von Dassow P."/>
            <person name="Badger J.H."/>
            <person name="Coutinho P.M."/>
            <person name="Demir E."/>
            <person name="Dubchak I."/>
            <person name="Gentemann C."/>
            <person name="Eikrem W."/>
            <person name="Gready J.E."/>
            <person name="John U."/>
            <person name="Lanier W."/>
            <person name="Lindquist E.A."/>
            <person name="Lucas S."/>
            <person name="Mayer K.F."/>
            <person name="Moreau H."/>
            <person name="Not F."/>
            <person name="Otillar R."/>
            <person name="Panaud O."/>
            <person name="Pangilinan J."/>
            <person name="Paulsen I."/>
            <person name="Piegu B."/>
            <person name="Poliakov A."/>
            <person name="Robbens S."/>
            <person name="Schmutz J."/>
            <person name="Toulza E."/>
            <person name="Wyss T."/>
            <person name="Zelensky A."/>
            <person name="Zhou K."/>
            <person name="Armbrust E.V."/>
            <person name="Bhattacharya D."/>
            <person name="Goodenough U.W."/>
            <person name="Van de Peer Y."/>
            <person name="Grigoriev I.V."/>
        </authorList>
    </citation>
    <scope>NUCLEOTIDE SEQUENCE [LARGE SCALE GENOMIC DNA]</scope>
    <source>
        <strain evidence="2 3">CCMP1545</strain>
    </source>
</reference>
<feature type="compositionally biased region" description="Acidic residues" evidence="1">
    <location>
        <begin position="125"/>
        <end position="145"/>
    </location>
</feature>
<gene>
    <name evidence="2" type="ORF">MICPUCDRAFT_57745</name>
</gene>
<evidence type="ECO:0000256" key="1">
    <source>
        <dbReference type="SAM" id="MobiDB-lite"/>
    </source>
</evidence>
<dbReference type="Proteomes" id="UP000001876">
    <property type="component" value="Unassembled WGS sequence"/>
</dbReference>
<dbReference type="InterPro" id="IPR043151">
    <property type="entry name" value="BAH_sf"/>
</dbReference>
<dbReference type="Gene3D" id="2.30.30.490">
    <property type="match status" value="1"/>
</dbReference>
<evidence type="ECO:0000313" key="3">
    <source>
        <dbReference type="Proteomes" id="UP000001876"/>
    </source>
</evidence>
<dbReference type="EMBL" id="GG663739">
    <property type="protein sequence ID" value="EEH56805.1"/>
    <property type="molecule type" value="Genomic_DNA"/>
</dbReference>
<name>C1MSM4_MICPC</name>
<evidence type="ECO:0000313" key="2">
    <source>
        <dbReference type="EMBL" id="EEH56805.1"/>
    </source>
</evidence>
<protein>
    <submittedName>
        <fullName evidence="2">Predicted protein</fullName>
    </submittedName>
</protein>
<feature type="compositionally biased region" description="Low complexity" evidence="1">
    <location>
        <begin position="58"/>
        <end position="70"/>
    </location>
</feature>
<dbReference type="GeneID" id="9684143"/>
<feature type="region of interest" description="Disordered" evidence="1">
    <location>
        <begin position="392"/>
        <end position="442"/>
    </location>
</feature>
<dbReference type="KEGG" id="mpp:MICPUCDRAFT_57745"/>
<feature type="region of interest" description="Disordered" evidence="1">
    <location>
        <begin position="357"/>
        <end position="380"/>
    </location>
</feature>
<dbReference type="AlphaFoldDB" id="C1MSM4"/>
<organism evidence="3">
    <name type="scientific">Micromonas pusilla (strain CCMP1545)</name>
    <name type="common">Picoplanktonic green alga</name>
    <dbReference type="NCBI Taxonomy" id="564608"/>
    <lineage>
        <taxon>Eukaryota</taxon>
        <taxon>Viridiplantae</taxon>
        <taxon>Chlorophyta</taxon>
        <taxon>Mamiellophyceae</taxon>
        <taxon>Mamiellales</taxon>
        <taxon>Mamiellaceae</taxon>
        <taxon>Micromonas</taxon>
    </lineage>
</organism>
<sequence length="577" mass="62105">MAAAKQSPRRDPRAPRSSPQAVITLLSDDESESEVSTSDSEEGIALPGGRRRQRSRMPRTTTTTTTTTEDGGAGAGATTKRKLTPRGKLAKGKKSKTKGVFKKVVSTASPAAKRTGAPSANRRDDDDDDENDVFASDDDDDDADDAPAVLQHVVRYSSIDQPENRTKVSRLHLEWAEGDVEHLEVGDFVEVPNLNEDEYDADRRGASSSGGAIPTKVSVALVRDIIETKKRGVEIKVSWLYDKQDVDDCVGRGRWVPTRAVKRNERFYHHKTVDAISPETITAKAAVYFVADRANALKYGSSSGAKKWYFVHEVVEFTKTPSGHNAVKFHPITDTDFEPELRRLLRKLCPAAAPTAAAALAASPPSAPSTNAYEREREENIRRNREALEALRAKKRASSPSPPLRTNSSTVEDDDGGGGGLADVAADVASNPKPSTSSDAARKAADGFIADECPVDEFVAPEWDAWVRSTAAAEAASKKKAAEEAAAAADDAASDDPLLATTTTTFAPYGDVAEGSTRPVALGKLQDALARAVGVDLAAARDVVRRAARVEAALFHQARSRLHWSPYDRVRVVNADP</sequence>
<feature type="region of interest" description="Disordered" evidence="1">
    <location>
        <begin position="1"/>
        <end position="145"/>
    </location>
</feature>